<evidence type="ECO:0000256" key="3">
    <source>
        <dbReference type="ARBA" id="ARBA00022833"/>
    </source>
</evidence>
<keyword evidence="1" id="KW-0479">Metal-binding</keyword>
<evidence type="ECO:0000313" key="5">
    <source>
        <dbReference type="EMBL" id="KAG5179532.1"/>
    </source>
</evidence>
<proteinExistence type="predicted"/>
<reference evidence="5" key="1">
    <citation type="submission" date="2021-02" db="EMBL/GenBank/DDBJ databases">
        <title>First Annotated Genome of the Yellow-green Alga Tribonema minus.</title>
        <authorList>
            <person name="Mahan K.M."/>
        </authorList>
    </citation>
    <scope>NUCLEOTIDE SEQUENCE</scope>
    <source>
        <strain evidence="5">UTEX B ZZ1240</strain>
    </source>
</reference>
<sequence>MANLPWQEDDFERLKAQLPPVFRLASRAVPARIPNCVSATENPYNYMSYYAAHPIAAGDLITIAISTSSVPAGPTLEWWLELARIRDAVCTCAKCMGPDVMCGVKCARCADGVVMPTFTPPPPHECEQNWRTRRGAAARAAPRWSARRWRRSWRSRRTWRRARARALAHPRQLPIESIGKIAAVELQELRQLLWRADVELCGSHRIAHIAVRGMAMLQELLRDRDLKQTEGPSAADIVRLARYVPLLACTYGESHNAVLDLPPPHCADAPPPRCAMCLHDPCRGAQMYTAGSGSGSAPAAAEAAAMAAVVAAGALLKCSGCGLVAYCSRDCQR</sequence>
<dbReference type="EMBL" id="JAFCMP010000457">
    <property type="protein sequence ID" value="KAG5179532.1"/>
    <property type="molecule type" value="Genomic_DNA"/>
</dbReference>
<protein>
    <recommendedName>
        <fullName evidence="4">MYND-type domain-containing protein</fullName>
    </recommendedName>
</protein>
<feature type="domain" description="MYND-type" evidence="4">
    <location>
        <begin position="313"/>
        <end position="333"/>
    </location>
</feature>
<evidence type="ECO:0000256" key="2">
    <source>
        <dbReference type="ARBA" id="ARBA00022771"/>
    </source>
</evidence>
<keyword evidence="2" id="KW-0863">Zinc-finger</keyword>
<gene>
    <name evidence="5" type="ORF">JKP88DRAFT_280233</name>
</gene>
<dbReference type="SUPFAM" id="SSF144232">
    <property type="entry name" value="HIT/MYND zinc finger-like"/>
    <property type="match status" value="1"/>
</dbReference>
<dbReference type="Proteomes" id="UP000664859">
    <property type="component" value="Unassembled WGS sequence"/>
</dbReference>
<evidence type="ECO:0000259" key="4">
    <source>
        <dbReference type="Pfam" id="PF01753"/>
    </source>
</evidence>
<name>A0A836CBK9_9STRA</name>
<comment type="caution">
    <text evidence="5">The sequence shown here is derived from an EMBL/GenBank/DDBJ whole genome shotgun (WGS) entry which is preliminary data.</text>
</comment>
<accession>A0A836CBK9</accession>
<dbReference type="AlphaFoldDB" id="A0A836CBK9"/>
<dbReference type="Pfam" id="PF01753">
    <property type="entry name" value="zf-MYND"/>
    <property type="match status" value="1"/>
</dbReference>
<dbReference type="InterPro" id="IPR002893">
    <property type="entry name" value="Znf_MYND"/>
</dbReference>
<organism evidence="5 6">
    <name type="scientific">Tribonema minus</name>
    <dbReference type="NCBI Taxonomy" id="303371"/>
    <lineage>
        <taxon>Eukaryota</taxon>
        <taxon>Sar</taxon>
        <taxon>Stramenopiles</taxon>
        <taxon>Ochrophyta</taxon>
        <taxon>PX clade</taxon>
        <taxon>Xanthophyceae</taxon>
        <taxon>Tribonematales</taxon>
        <taxon>Tribonemataceae</taxon>
        <taxon>Tribonema</taxon>
    </lineage>
</organism>
<keyword evidence="6" id="KW-1185">Reference proteome</keyword>
<evidence type="ECO:0000313" key="6">
    <source>
        <dbReference type="Proteomes" id="UP000664859"/>
    </source>
</evidence>
<keyword evidence="3" id="KW-0862">Zinc</keyword>
<evidence type="ECO:0000256" key="1">
    <source>
        <dbReference type="ARBA" id="ARBA00022723"/>
    </source>
</evidence>
<dbReference type="GO" id="GO:0008270">
    <property type="term" value="F:zinc ion binding"/>
    <property type="evidence" value="ECO:0007669"/>
    <property type="project" value="UniProtKB-KW"/>
</dbReference>
<dbReference type="Gene3D" id="6.10.140.2220">
    <property type="match status" value="1"/>
</dbReference>